<dbReference type="EMBL" id="JBHTIR010004386">
    <property type="protein sequence ID" value="MFD0857220.1"/>
    <property type="molecule type" value="Genomic_DNA"/>
</dbReference>
<comment type="caution">
    <text evidence="1">The sequence shown here is derived from an EMBL/GenBank/DDBJ whole genome shotgun (WGS) entry which is preliminary data.</text>
</comment>
<dbReference type="Proteomes" id="UP001597083">
    <property type="component" value="Unassembled WGS sequence"/>
</dbReference>
<keyword evidence="1" id="KW-0489">Methyltransferase</keyword>
<reference evidence="2" key="1">
    <citation type="journal article" date="2019" name="Int. J. Syst. Evol. Microbiol.">
        <title>The Global Catalogue of Microorganisms (GCM) 10K type strain sequencing project: providing services to taxonomists for standard genome sequencing and annotation.</title>
        <authorList>
            <consortium name="The Broad Institute Genomics Platform"/>
            <consortium name="The Broad Institute Genome Sequencing Center for Infectious Disease"/>
            <person name="Wu L."/>
            <person name="Ma J."/>
        </authorList>
    </citation>
    <scope>NUCLEOTIDE SEQUENCE [LARGE SCALE GENOMIC DNA]</scope>
    <source>
        <strain evidence="2">JCM 31696</strain>
    </source>
</reference>
<gene>
    <name evidence="1" type="ORF">ACFQ07_33765</name>
</gene>
<accession>A0ABW3CTH9</accession>
<feature type="non-terminal residue" evidence="1">
    <location>
        <position position="1"/>
    </location>
</feature>
<protein>
    <submittedName>
        <fullName evidence="1">SAM-dependent DNA methyltransferase</fullName>
    </submittedName>
</protein>
<evidence type="ECO:0000313" key="1">
    <source>
        <dbReference type="EMBL" id="MFD0857220.1"/>
    </source>
</evidence>
<keyword evidence="1" id="KW-0808">Transferase</keyword>
<keyword evidence="2" id="KW-1185">Reference proteome</keyword>
<evidence type="ECO:0000313" key="2">
    <source>
        <dbReference type="Proteomes" id="UP001597083"/>
    </source>
</evidence>
<name>A0ABW3CTH9_9ACTN</name>
<sequence length="121" mass="13744">DAGLQWPPGAPFAKAVRDAIGVRDPEGEIQMVRKGVIEPDADLRDFENVPLEEDVEDYLKREVLPHVPDAWIDHTKTKIGYEIPVTRHFYVYEPPRPLSEIDAELKALEAEIQTLLSQVTE</sequence>
<dbReference type="GO" id="GO:0008168">
    <property type="term" value="F:methyltransferase activity"/>
    <property type="evidence" value="ECO:0007669"/>
    <property type="project" value="UniProtKB-KW"/>
</dbReference>
<dbReference type="GO" id="GO:0032259">
    <property type="term" value="P:methylation"/>
    <property type="evidence" value="ECO:0007669"/>
    <property type="project" value="UniProtKB-KW"/>
</dbReference>
<proteinExistence type="predicted"/>
<organism evidence="1 2">
    <name type="scientific">Actinomadura adrarensis</name>
    <dbReference type="NCBI Taxonomy" id="1819600"/>
    <lineage>
        <taxon>Bacteria</taxon>
        <taxon>Bacillati</taxon>
        <taxon>Actinomycetota</taxon>
        <taxon>Actinomycetes</taxon>
        <taxon>Streptosporangiales</taxon>
        <taxon>Thermomonosporaceae</taxon>
        <taxon>Actinomadura</taxon>
    </lineage>
</organism>